<keyword evidence="1" id="KW-0812">Transmembrane</keyword>
<dbReference type="Gene3D" id="2.40.50.90">
    <property type="match status" value="1"/>
</dbReference>
<keyword evidence="4" id="KW-1185">Reference proteome</keyword>
<reference evidence="3 4" key="1">
    <citation type="submission" date="2018-02" db="EMBL/GenBank/DDBJ databases">
        <title>Complete genome of Nitrosopumilus oxyclinae HCE1.</title>
        <authorList>
            <person name="Qin W."/>
            <person name="Zheng Y."/>
            <person name="Stahl D.A."/>
        </authorList>
    </citation>
    <scope>NUCLEOTIDE SEQUENCE [LARGE SCALE GENOMIC DNA]</scope>
    <source>
        <strain evidence="3 4">HCE1</strain>
    </source>
</reference>
<gene>
    <name evidence="3" type="ORF">C5F49_01190</name>
</gene>
<evidence type="ECO:0000313" key="3">
    <source>
        <dbReference type="EMBL" id="QLH04084.1"/>
    </source>
</evidence>
<dbReference type="Proteomes" id="UP000509441">
    <property type="component" value="Chromosome"/>
</dbReference>
<dbReference type="EMBL" id="CP026994">
    <property type="protein sequence ID" value="QLH04084.1"/>
    <property type="molecule type" value="Genomic_DNA"/>
</dbReference>
<dbReference type="SUPFAM" id="SSF50199">
    <property type="entry name" value="Staphylococcal nuclease"/>
    <property type="match status" value="1"/>
</dbReference>
<proteinExistence type="predicted"/>
<dbReference type="Pfam" id="PF00565">
    <property type="entry name" value="SNase"/>
    <property type="match status" value="1"/>
</dbReference>
<feature type="transmembrane region" description="Helical" evidence="1">
    <location>
        <begin position="6"/>
        <end position="26"/>
    </location>
</feature>
<dbReference type="AlphaFoldDB" id="A0A7D5R7G6"/>
<protein>
    <submittedName>
        <fullName evidence="3">Calcium-binding protein</fullName>
    </submittedName>
</protein>
<dbReference type="SMART" id="SM00318">
    <property type="entry name" value="SNc"/>
    <property type="match status" value="1"/>
</dbReference>
<name>A0A7D5R7G6_9ARCH</name>
<organism evidence="3 4">
    <name type="scientific">Nitrosopumilus oxyclinae</name>
    <dbReference type="NCBI Taxonomy" id="1959104"/>
    <lineage>
        <taxon>Archaea</taxon>
        <taxon>Nitrososphaerota</taxon>
        <taxon>Nitrososphaeria</taxon>
        <taxon>Nitrosopumilales</taxon>
        <taxon>Nitrosopumilaceae</taxon>
        <taxon>Nitrosopumilus</taxon>
    </lineage>
</organism>
<accession>A0A7D5R7G6</accession>
<feature type="domain" description="TNase-like" evidence="2">
    <location>
        <begin position="77"/>
        <end position="168"/>
    </location>
</feature>
<evidence type="ECO:0000256" key="1">
    <source>
        <dbReference type="SAM" id="Phobius"/>
    </source>
</evidence>
<evidence type="ECO:0000313" key="4">
    <source>
        <dbReference type="Proteomes" id="UP000509441"/>
    </source>
</evidence>
<dbReference type="PROSITE" id="PS50830">
    <property type="entry name" value="TNASE_3"/>
    <property type="match status" value="1"/>
</dbReference>
<dbReference type="InterPro" id="IPR035437">
    <property type="entry name" value="SNase_OB-fold_sf"/>
</dbReference>
<evidence type="ECO:0000259" key="2">
    <source>
        <dbReference type="PROSITE" id="PS50830"/>
    </source>
</evidence>
<dbReference type="KEGG" id="nox:C5F49_01190"/>
<keyword evidence="1" id="KW-1133">Transmembrane helix</keyword>
<keyword evidence="1" id="KW-0472">Membrane</keyword>
<sequence length="201" mass="22029">MLVKPLSIAALVVVPFVLFIAAGLVYQSQTGSDIVTGEKTGLAAKEVGQEQFDNIYKNEPVQSKQDFDSHKCIGNAKCVSQLITEIVDGDTIYTTNYKIRLSLVDTPEKNESGFSEATSFTAKMCPIGSFVTIDQDDLQPYDQYDRLLANVFCNGKSLNSALLNNGHAEISTRYCSTSEFSDYSWAQRFGCAISESNATQT</sequence>
<dbReference type="InterPro" id="IPR016071">
    <property type="entry name" value="Staphylococal_nuclease_OB-fold"/>
</dbReference>